<accession>A0ABZ2NWP8</accession>
<evidence type="ECO:0000313" key="3">
    <source>
        <dbReference type="Proteomes" id="UP001432046"/>
    </source>
</evidence>
<evidence type="ECO:0000259" key="1">
    <source>
        <dbReference type="Pfam" id="PF01037"/>
    </source>
</evidence>
<dbReference type="Proteomes" id="UP001432046">
    <property type="component" value="Chromosome"/>
</dbReference>
<sequence>MIVDVSWLNQLDDVIFGHGISLLRWRSGGVKHPHDMPPSRFPPSPTFSDSSVLVSLHRNRADIVDRFKRTICKMTEVMSGFYVTGQPHFVLLVTADNLEEYEKFTRRLSHEDPDIERFETMVVMDRVKAGFTLPISSIACW</sequence>
<proteinExistence type="predicted"/>
<dbReference type="EMBL" id="CP147711">
    <property type="protein sequence ID" value="WXC78920.1"/>
    <property type="molecule type" value="Genomic_DNA"/>
</dbReference>
<organism evidence="2 3">
    <name type="scientific">Bradyrhizobium septentrionale</name>
    <dbReference type="NCBI Taxonomy" id="1404411"/>
    <lineage>
        <taxon>Bacteria</taxon>
        <taxon>Pseudomonadati</taxon>
        <taxon>Pseudomonadota</taxon>
        <taxon>Alphaproteobacteria</taxon>
        <taxon>Hyphomicrobiales</taxon>
        <taxon>Nitrobacteraceae</taxon>
        <taxon>Bradyrhizobium</taxon>
    </lineage>
</organism>
<name>A0ABZ2NWP8_9BRAD</name>
<dbReference type="InterPro" id="IPR011008">
    <property type="entry name" value="Dimeric_a/b-barrel"/>
</dbReference>
<evidence type="ECO:0000313" key="2">
    <source>
        <dbReference type="EMBL" id="WXC78920.1"/>
    </source>
</evidence>
<dbReference type="SUPFAM" id="SSF54909">
    <property type="entry name" value="Dimeric alpha+beta barrel"/>
    <property type="match status" value="1"/>
</dbReference>
<keyword evidence="3" id="KW-1185">Reference proteome</keyword>
<feature type="domain" description="Transcription regulator AsnC/Lrp ligand binding" evidence="1">
    <location>
        <begin position="52"/>
        <end position="125"/>
    </location>
</feature>
<reference evidence="2" key="2">
    <citation type="submission" date="2024-03" db="EMBL/GenBank/DDBJ databases">
        <authorList>
            <person name="Bromfield E.S.P."/>
            <person name="Cloutier S."/>
        </authorList>
    </citation>
    <scope>NUCLEOTIDE SEQUENCE</scope>
    <source>
        <strain evidence="2">5S5</strain>
    </source>
</reference>
<dbReference type="Gene3D" id="3.30.70.920">
    <property type="match status" value="1"/>
</dbReference>
<dbReference type="Pfam" id="PF01037">
    <property type="entry name" value="AsnC_trans_reg"/>
    <property type="match status" value="1"/>
</dbReference>
<protein>
    <submittedName>
        <fullName evidence="2">Lrp/AsnC family transcriptional regulator</fullName>
    </submittedName>
</protein>
<dbReference type="InterPro" id="IPR019887">
    <property type="entry name" value="Tscrpt_reg_AsnC/Lrp_C"/>
</dbReference>
<reference evidence="2" key="1">
    <citation type="journal article" date="2021" name="Int. J. Syst. Evol. Microbiol.">
        <title>Bradyrhizobium septentrionale sp. nov. (sv. septentrionale) and Bradyrhizobium quebecense sp. nov. (sv. septentrionale) associated with legumes native to Canada possess rearranged symbiosis genes and numerous insertion sequences.</title>
        <authorList>
            <person name="Bromfield E.S.P."/>
            <person name="Cloutier S."/>
        </authorList>
    </citation>
    <scope>NUCLEOTIDE SEQUENCE</scope>
    <source>
        <strain evidence="2">5S5</strain>
    </source>
</reference>
<dbReference type="RefSeq" id="WP_338696274.1">
    <property type="nucleotide sequence ID" value="NZ_CP147708.1"/>
</dbReference>
<gene>
    <name evidence="2" type="ORF">WDK88_37325</name>
</gene>